<sequence>MKWIDPIVEDVRTVRENLWEACGYDLDRLCEMLREGQASHSSRVVTKAELSRRHTRR</sequence>
<gene>
    <name evidence="1" type="ORF">BELEBKFC_00004</name>
    <name evidence="3" type="ORF">IBEPLGGF_00010</name>
    <name evidence="2" type="ORF">KMCHGNIM_00007</name>
</gene>
<protein>
    <submittedName>
        <fullName evidence="3">Uncharacterized protein</fullName>
    </submittedName>
</protein>
<dbReference type="EMBL" id="MT631360">
    <property type="protein sequence ID" value="QNO48730.1"/>
    <property type="molecule type" value="Genomic_DNA"/>
</dbReference>
<evidence type="ECO:0000313" key="3">
    <source>
        <dbReference type="EMBL" id="QNO48730.1"/>
    </source>
</evidence>
<dbReference type="EMBL" id="MT630698">
    <property type="protein sequence ID" value="QNO42013.1"/>
    <property type="molecule type" value="Genomic_DNA"/>
</dbReference>
<dbReference type="EMBL" id="MT630748">
    <property type="protein sequence ID" value="QNO42517.1"/>
    <property type="molecule type" value="Genomic_DNA"/>
</dbReference>
<evidence type="ECO:0000313" key="1">
    <source>
        <dbReference type="EMBL" id="QNO42013.1"/>
    </source>
</evidence>
<accession>A0A7G9YL46</accession>
<organism evidence="3">
    <name type="scientific">Candidatus Methanogaster sp. ANME-2c ERB4</name>
    <dbReference type="NCBI Taxonomy" id="2759911"/>
    <lineage>
        <taxon>Archaea</taxon>
        <taxon>Methanobacteriati</taxon>
        <taxon>Methanobacteriota</taxon>
        <taxon>Stenosarchaea group</taxon>
        <taxon>Methanomicrobia</taxon>
        <taxon>Methanosarcinales</taxon>
        <taxon>ANME-2 cluster</taxon>
        <taxon>Candidatus Methanogasteraceae</taxon>
        <taxon>Candidatus Methanogaster</taxon>
    </lineage>
</organism>
<dbReference type="AlphaFoldDB" id="A0A7G9YL46"/>
<name>A0A7G9YL46_9EURY</name>
<reference evidence="3" key="1">
    <citation type="submission" date="2020-06" db="EMBL/GenBank/DDBJ databases">
        <title>Unique genomic features of the anaerobic methanotrophic archaea.</title>
        <authorList>
            <person name="Chadwick G.L."/>
            <person name="Skennerton C.T."/>
            <person name="Laso-Perez R."/>
            <person name="Leu A.O."/>
            <person name="Speth D.R."/>
            <person name="Yu H."/>
            <person name="Morgan-Lang C."/>
            <person name="Hatzenpichler R."/>
            <person name="Goudeau D."/>
            <person name="Malmstrom R."/>
            <person name="Brazelton W.J."/>
            <person name="Woyke T."/>
            <person name="Hallam S.J."/>
            <person name="Tyson G.W."/>
            <person name="Wegener G."/>
            <person name="Boetius A."/>
            <person name="Orphan V."/>
        </authorList>
    </citation>
    <scope>NUCLEOTIDE SEQUENCE</scope>
</reference>
<evidence type="ECO:0000313" key="2">
    <source>
        <dbReference type="EMBL" id="QNO42517.1"/>
    </source>
</evidence>
<proteinExistence type="predicted"/>